<keyword evidence="1" id="KW-0812">Transmembrane</keyword>
<organism evidence="2 3">
    <name type="scientific">Natrarchaeobaculum sulfurireducens</name>
    <dbReference type="NCBI Taxonomy" id="2044521"/>
    <lineage>
        <taxon>Archaea</taxon>
        <taxon>Methanobacteriati</taxon>
        <taxon>Methanobacteriota</taxon>
        <taxon>Stenosarchaea group</taxon>
        <taxon>Halobacteria</taxon>
        <taxon>Halobacteriales</taxon>
        <taxon>Natrialbaceae</taxon>
        <taxon>Natrarchaeobaculum</taxon>
    </lineage>
</organism>
<protein>
    <submittedName>
        <fullName evidence="2">Peptidase</fullName>
    </submittedName>
</protein>
<gene>
    <name evidence="2" type="ORF">AArc1_5087</name>
</gene>
<keyword evidence="1" id="KW-1133">Transmembrane helix</keyword>
<dbReference type="EMBL" id="CP024046">
    <property type="protein sequence ID" value="AXR76288.1"/>
    <property type="molecule type" value="Genomic_DNA"/>
</dbReference>
<evidence type="ECO:0000313" key="3">
    <source>
        <dbReference type="Proteomes" id="UP000258707"/>
    </source>
</evidence>
<sequence length="358" mass="38315">MSLVVTAVTWFLLVIFVAVSAICSLGVGYLYGRFSQNRSDETAARWTNILTGATGFLAGVATWVVGNAGFLTPADGLLDTLVTILASAGAAIVVAVATITAILHANPGLPGVDHVPTVRRHYLRYLTVLFVLIFLLASGILTALEGGPVGLVLLVLGFWGVAWAGAPLLSGLSSRTRRPTDDERMRIDSLLESVDLSVRGVRVIEADDKYLAVELSGAPGGRFLFVSSSALETFDDETLRALLAARREQAAYYEAIVSMIPYIAPLIWVLLAVFFEVISILPAILVAIVAVVIGLAGVRRFRYYTDARAGETVGSETLADAFERAAAAGVDVEDGSRQNLISRRPPLGERVDRLRDNQ</sequence>
<dbReference type="Proteomes" id="UP000258707">
    <property type="component" value="Plasmid pAArc1-02"/>
</dbReference>
<geneLocation type="plasmid" evidence="3">
    <name>paarc1-02</name>
</geneLocation>
<keyword evidence="1" id="KW-0472">Membrane</keyword>
<name>A0A346P9U3_9EURY</name>
<feature type="transmembrane region" description="Helical" evidence="1">
    <location>
        <begin position="43"/>
        <end position="64"/>
    </location>
</feature>
<dbReference type="AlphaFoldDB" id="A0A346P9U3"/>
<accession>A0A346P9U3</accession>
<keyword evidence="2" id="KW-0614">Plasmid</keyword>
<feature type="transmembrane region" description="Helical" evidence="1">
    <location>
        <begin position="250"/>
        <end position="271"/>
    </location>
</feature>
<feature type="transmembrane region" description="Helical" evidence="1">
    <location>
        <begin position="6"/>
        <end position="31"/>
    </location>
</feature>
<feature type="transmembrane region" description="Helical" evidence="1">
    <location>
        <begin position="150"/>
        <end position="169"/>
    </location>
</feature>
<reference evidence="2 3" key="1">
    <citation type="submission" date="2017-10" db="EMBL/GenBank/DDBJ databases">
        <title>Phenotypic and genomic properties of facultatively anaerobic sulfur-reducing natronoarchaea from hypersaline soda lakes.</title>
        <authorList>
            <person name="Sorokin D.Y."/>
            <person name="Kublanov I.V."/>
            <person name="Roman P."/>
            <person name="Sinninghe Damste J.S."/>
            <person name="Golyshin P.N."/>
            <person name="Rojo D."/>
            <person name="Ciordia S."/>
            <person name="Mena Md.C."/>
            <person name="Ferrer M."/>
            <person name="Messina E."/>
            <person name="Smedile F."/>
            <person name="La Spada G."/>
            <person name="La Cono V."/>
            <person name="Yakimov M.M."/>
        </authorList>
    </citation>
    <scope>NUCLEOTIDE SEQUENCE [LARGE SCALE GENOMIC DNA]</scope>
    <source>
        <strain evidence="2 3">AArc1</strain>
        <plasmid evidence="3">paarc1-02</plasmid>
    </source>
</reference>
<dbReference type="GeneID" id="37636766"/>
<proteinExistence type="predicted"/>
<evidence type="ECO:0000256" key="1">
    <source>
        <dbReference type="SAM" id="Phobius"/>
    </source>
</evidence>
<feature type="transmembrane region" description="Helical" evidence="1">
    <location>
        <begin position="84"/>
        <end position="103"/>
    </location>
</feature>
<dbReference type="KEGG" id="nan:AArc1_5087"/>
<feature type="transmembrane region" description="Helical" evidence="1">
    <location>
        <begin position="277"/>
        <end position="298"/>
    </location>
</feature>
<evidence type="ECO:0000313" key="2">
    <source>
        <dbReference type="EMBL" id="AXR76288.1"/>
    </source>
</evidence>
<dbReference type="RefSeq" id="WP_117362480.1">
    <property type="nucleotide sequence ID" value="NZ_CP024046.1"/>
</dbReference>
<feature type="transmembrane region" description="Helical" evidence="1">
    <location>
        <begin position="123"/>
        <end position="144"/>
    </location>
</feature>